<dbReference type="EMBL" id="AWWV01002687">
    <property type="protein sequence ID" value="OMP10217.1"/>
    <property type="molecule type" value="Genomic_DNA"/>
</dbReference>
<comment type="caution">
    <text evidence="1">The sequence shown here is derived from an EMBL/GenBank/DDBJ whole genome shotgun (WGS) entry which is preliminary data.</text>
</comment>
<dbReference type="Gramene" id="OMP10217">
    <property type="protein sequence ID" value="OMP10217"/>
    <property type="gene ID" value="CCACVL1_01008"/>
</dbReference>
<evidence type="ECO:0000313" key="2">
    <source>
        <dbReference type="Proteomes" id="UP000188268"/>
    </source>
</evidence>
<dbReference type="AlphaFoldDB" id="A0A1R3KT52"/>
<gene>
    <name evidence="1" type="ORF">CCACVL1_01008</name>
</gene>
<protein>
    <submittedName>
        <fullName evidence="1">Uncharacterized protein</fullName>
    </submittedName>
</protein>
<accession>A0A1R3KT52</accession>
<keyword evidence="2" id="KW-1185">Reference proteome</keyword>
<proteinExistence type="predicted"/>
<name>A0A1R3KT52_COCAP</name>
<organism evidence="1 2">
    <name type="scientific">Corchorus capsularis</name>
    <name type="common">Jute</name>
    <dbReference type="NCBI Taxonomy" id="210143"/>
    <lineage>
        <taxon>Eukaryota</taxon>
        <taxon>Viridiplantae</taxon>
        <taxon>Streptophyta</taxon>
        <taxon>Embryophyta</taxon>
        <taxon>Tracheophyta</taxon>
        <taxon>Spermatophyta</taxon>
        <taxon>Magnoliopsida</taxon>
        <taxon>eudicotyledons</taxon>
        <taxon>Gunneridae</taxon>
        <taxon>Pentapetalae</taxon>
        <taxon>rosids</taxon>
        <taxon>malvids</taxon>
        <taxon>Malvales</taxon>
        <taxon>Malvaceae</taxon>
        <taxon>Grewioideae</taxon>
        <taxon>Apeibeae</taxon>
        <taxon>Corchorus</taxon>
    </lineage>
</organism>
<evidence type="ECO:0000313" key="1">
    <source>
        <dbReference type="EMBL" id="OMP10217.1"/>
    </source>
</evidence>
<dbReference type="Proteomes" id="UP000188268">
    <property type="component" value="Unassembled WGS sequence"/>
</dbReference>
<sequence>MSGVKPFPIDVPKVPISAIPFSLKRSVGRFCPDPKRRAKNQDRNEA</sequence>
<reference evidence="1 2" key="1">
    <citation type="submission" date="2013-09" db="EMBL/GenBank/DDBJ databases">
        <title>Corchorus capsularis genome sequencing.</title>
        <authorList>
            <person name="Alam M."/>
            <person name="Haque M.S."/>
            <person name="Islam M.S."/>
            <person name="Emdad E.M."/>
            <person name="Islam M.M."/>
            <person name="Ahmed B."/>
            <person name="Halim A."/>
            <person name="Hossen Q.M.M."/>
            <person name="Hossain M.Z."/>
            <person name="Ahmed R."/>
            <person name="Khan M.M."/>
            <person name="Islam R."/>
            <person name="Rashid M.M."/>
            <person name="Khan S.A."/>
            <person name="Rahman M.S."/>
            <person name="Alam M."/>
        </authorList>
    </citation>
    <scope>NUCLEOTIDE SEQUENCE [LARGE SCALE GENOMIC DNA]</scope>
    <source>
        <strain evidence="2">cv. CVL-1</strain>
        <tissue evidence="1">Whole seedling</tissue>
    </source>
</reference>